<name>A0AAJ0EU18_9PEZI</name>
<evidence type="ECO:0000256" key="1">
    <source>
        <dbReference type="SAM" id="MobiDB-lite"/>
    </source>
</evidence>
<feature type="region of interest" description="Disordered" evidence="1">
    <location>
        <begin position="1"/>
        <end position="58"/>
    </location>
</feature>
<organism evidence="2 3">
    <name type="scientific">Colletotrichum godetiae</name>
    <dbReference type="NCBI Taxonomy" id="1209918"/>
    <lineage>
        <taxon>Eukaryota</taxon>
        <taxon>Fungi</taxon>
        <taxon>Dikarya</taxon>
        <taxon>Ascomycota</taxon>
        <taxon>Pezizomycotina</taxon>
        <taxon>Sordariomycetes</taxon>
        <taxon>Hypocreomycetidae</taxon>
        <taxon>Glomerellales</taxon>
        <taxon>Glomerellaceae</taxon>
        <taxon>Colletotrichum</taxon>
        <taxon>Colletotrichum acutatum species complex</taxon>
    </lineage>
</organism>
<sequence>MARHLGRIESRPHPQVAPPSCSMAKVADMSEKGMLSSGTPPEPIPSRTPVSYADQCGSETPVRTNTVIQAPRVSPTECFVSKWDGSWSTADLHSHQHHTTAVNTTFVQEGKSCREGTHLCTVSKQDGMPAISPHHPLWATQPQLRLVSLRAFSITLASLPDPSLSSVSECRPRGATWNVAIAKKLDLARQTQLSRIALPGQYIPHKRESKTAKQRKTRAILLRIKRGANCPLFMRCSCQPMQRFMRREPRAAKLQQSLVDTQLTSKVKCLTPTISQAGDFQPKLCPPKQPTDCDPLSSIYSIFLFTHSARWPNRNA</sequence>
<keyword evidence="3" id="KW-1185">Reference proteome</keyword>
<protein>
    <submittedName>
        <fullName evidence="2">Uncharacterized protein</fullName>
    </submittedName>
</protein>
<accession>A0AAJ0EU18</accession>
<dbReference type="GeneID" id="85456864"/>
<comment type="caution">
    <text evidence="2">The sequence shown here is derived from an EMBL/GenBank/DDBJ whole genome shotgun (WGS) entry which is preliminary data.</text>
</comment>
<dbReference type="Proteomes" id="UP001224890">
    <property type="component" value="Unassembled WGS sequence"/>
</dbReference>
<dbReference type="EMBL" id="JAHMHR010000020">
    <property type="protein sequence ID" value="KAK1675667.1"/>
    <property type="molecule type" value="Genomic_DNA"/>
</dbReference>
<dbReference type="RefSeq" id="XP_060429670.1">
    <property type="nucleotide sequence ID" value="XM_060572338.1"/>
</dbReference>
<evidence type="ECO:0000313" key="2">
    <source>
        <dbReference type="EMBL" id="KAK1675667.1"/>
    </source>
</evidence>
<feature type="compositionally biased region" description="Basic and acidic residues" evidence="1">
    <location>
        <begin position="1"/>
        <end position="12"/>
    </location>
</feature>
<evidence type="ECO:0000313" key="3">
    <source>
        <dbReference type="Proteomes" id="UP001224890"/>
    </source>
</evidence>
<dbReference type="AlphaFoldDB" id="A0AAJ0EU18"/>
<proteinExistence type="predicted"/>
<reference evidence="2" key="1">
    <citation type="submission" date="2021-06" db="EMBL/GenBank/DDBJ databases">
        <title>Comparative genomics, transcriptomics and evolutionary studies reveal genomic signatures of adaptation to plant cell wall in hemibiotrophic fungi.</title>
        <authorList>
            <consortium name="DOE Joint Genome Institute"/>
            <person name="Baroncelli R."/>
            <person name="Diaz J.F."/>
            <person name="Benocci T."/>
            <person name="Peng M."/>
            <person name="Battaglia E."/>
            <person name="Haridas S."/>
            <person name="Andreopoulos W."/>
            <person name="Labutti K."/>
            <person name="Pangilinan J."/>
            <person name="Floch G.L."/>
            <person name="Makela M.R."/>
            <person name="Henrissat B."/>
            <person name="Grigoriev I.V."/>
            <person name="Crouch J.A."/>
            <person name="De Vries R.P."/>
            <person name="Sukno S.A."/>
            <person name="Thon M.R."/>
        </authorList>
    </citation>
    <scope>NUCLEOTIDE SEQUENCE</scope>
    <source>
        <strain evidence="2">CBS 193.32</strain>
    </source>
</reference>
<gene>
    <name evidence="2" type="ORF">BDP55DRAFT_631861</name>
</gene>